<dbReference type="SUPFAM" id="SSF53850">
    <property type="entry name" value="Periplasmic binding protein-like II"/>
    <property type="match status" value="1"/>
</dbReference>
<dbReference type="GO" id="GO:0055052">
    <property type="term" value="C:ATP-binding cassette (ABC) transporter complex, substrate-binding subunit-containing"/>
    <property type="evidence" value="ECO:0007669"/>
    <property type="project" value="TreeGrafter"/>
</dbReference>
<dbReference type="GO" id="GO:1901982">
    <property type="term" value="F:maltose binding"/>
    <property type="evidence" value="ECO:0007669"/>
    <property type="project" value="TreeGrafter"/>
</dbReference>
<dbReference type="GO" id="GO:0015768">
    <property type="term" value="P:maltose transport"/>
    <property type="evidence" value="ECO:0007669"/>
    <property type="project" value="TreeGrafter"/>
</dbReference>
<dbReference type="RefSeq" id="WP_073149459.1">
    <property type="nucleotide sequence ID" value="NZ_FRAG01000021.1"/>
</dbReference>
<dbReference type="STRING" id="1121301.SAMN02745912_02012"/>
<evidence type="ECO:0000256" key="1">
    <source>
        <dbReference type="ARBA" id="ARBA00008520"/>
    </source>
</evidence>
<dbReference type="PANTHER" id="PTHR30061:SF50">
    <property type="entry name" value="MALTOSE_MALTODEXTRIN-BINDING PERIPLASMIC PROTEIN"/>
    <property type="match status" value="1"/>
</dbReference>
<organism evidence="4 5">
    <name type="scientific">Paramaledivibacter caminithermalis (strain DSM 15212 / CIP 107654 / DViRD3)</name>
    <name type="common">Clostridium caminithermale</name>
    <dbReference type="NCBI Taxonomy" id="1121301"/>
    <lineage>
        <taxon>Bacteria</taxon>
        <taxon>Bacillati</taxon>
        <taxon>Bacillota</taxon>
        <taxon>Clostridia</taxon>
        <taxon>Peptostreptococcales</taxon>
        <taxon>Caminicellaceae</taxon>
        <taxon>Paramaledivibacter</taxon>
    </lineage>
</organism>
<dbReference type="Proteomes" id="UP000184465">
    <property type="component" value="Unassembled WGS sequence"/>
</dbReference>
<dbReference type="Gene3D" id="3.40.190.10">
    <property type="entry name" value="Periplasmic binding protein-like II"/>
    <property type="match status" value="2"/>
</dbReference>
<dbReference type="InterPro" id="IPR006059">
    <property type="entry name" value="SBP"/>
</dbReference>
<dbReference type="PANTHER" id="PTHR30061">
    <property type="entry name" value="MALTOSE-BINDING PERIPLASMIC PROTEIN"/>
    <property type="match status" value="1"/>
</dbReference>
<evidence type="ECO:0000313" key="4">
    <source>
        <dbReference type="EMBL" id="SHK02796.1"/>
    </source>
</evidence>
<name>A0A1M6P4H2_PARC5</name>
<keyword evidence="2" id="KW-0813">Transport</keyword>
<dbReference type="Pfam" id="PF01547">
    <property type="entry name" value="SBP_bac_1"/>
    <property type="match status" value="1"/>
</dbReference>
<dbReference type="GO" id="GO:0042956">
    <property type="term" value="P:maltodextrin transmembrane transport"/>
    <property type="evidence" value="ECO:0007669"/>
    <property type="project" value="TreeGrafter"/>
</dbReference>
<keyword evidence="3" id="KW-0732">Signal</keyword>
<keyword evidence="4" id="KW-0762">Sugar transport</keyword>
<reference evidence="4 5" key="1">
    <citation type="submission" date="2016-11" db="EMBL/GenBank/DDBJ databases">
        <authorList>
            <person name="Jaros S."/>
            <person name="Januszkiewicz K."/>
            <person name="Wedrychowicz H."/>
        </authorList>
    </citation>
    <scope>NUCLEOTIDE SEQUENCE [LARGE SCALE GENOMIC DNA]</scope>
    <source>
        <strain evidence="4 5">DSM 15212</strain>
    </source>
</reference>
<proteinExistence type="inferred from homology"/>
<protein>
    <submittedName>
        <fullName evidence="4">Multiple sugar transport system substrate-binding protein</fullName>
    </submittedName>
</protein>
<comment type="similarity">
    <text evidence="1">Belongs to the bacterial solute-binding protein 1 family.</text>
</comment>
<accession>A0A1M6P4H2</accession>
<gene>
    <name evidence="4" type="ORF">SAMN02745912_02012</name>
</gene>
<dbReference type="AlphaFoldDB" id="A0A1M6P4H2"/>
<sequence length="381" mass="43637">MKTINVLAVNDPAVNVYVDTSKGFLKRIENKLGINIDFEIVPFDSYYDTLMESFDNDKIDIVMVAGHLWLPAFVQNNYLSALYTREESKVDKDILKSIREEMYYEDKQYLMPSFCDGHLLTYRKSYLDRSIASKVSLNKIIEHIKNLNRNNDIYPIVLKSHPTEIFLDVLPYLRAAGCEPFTDLGKPQFNNDMAVEGIKNYLEMIKYAPKDTLLFDNDRVREAIQNRESIFAVTWGGQMGAVMDEECKDRDDVGFAILDESWNVTWSFGINNNSNSKELALKVMEELTAKDIDIEVGRICGNPTRYSSFTEDDNKYPWYSLAKEMIESSKPLPSFPLLSDFIGIFSKFMTEIANGRMEIMDALNEATDEMNRLQNSGSGGN</sequence>
<dbReference type="EMBL" id="FRAG01000021">
    <property type="protein sequence ID" value="SHK02796.1"/>
    <property type="molecule type" value="Genomic_DNA"/>
</dbReference>
<dbReference type="OrthoDB" id="2525137at2"/>
<evidence type="ECO:0000313" key="5">
    <source>
        <dbReference type="Proteomes" id="UP000184465"/>
    </source>
</evidence>
<evidence type="ECO:0000256" key="2">
    <source>
        <dbReference type="ARBA" id="ARBA00022448"/>
    </source>
</evidence>
<keyword evidence="5" id="KW-1185">Reference proteome</keyword>
<evidence type="ECO:0000256" key="3">
    <source>
        <dbReference type="ARBA" id="ARBA00022729"/>
    </source>
</evidence>